<feature type="transmembrane region" description="Helical" evidence="1">
    <location>
        <begin position="55"/>
        <end position="77"/>
    </location>
</feature>
<organism evidence="2 3">
    <name type="scientific">Glossina morsitans morsitans</name>
    <name type="common">Savannah tsetse fly</name>
    <dbReference type="NCBI Taxonomy" id="37546"/>
    <lineage>
        <taxon>Eukaryota</taxon>
        <taxon>Metazoa</taxon>
        <taxon>Ecdysozoa</taxon>
        <taxon>Arthropoda</taxon>
        <taxon>Hexapoda</taxon>
        <taxon>Insecta</taxon>
        <taxon>Pterygota</taxon>
        <taxon>Neoptera</taxon>
        <taxon>Endopterygota</taxon>
        <taxon>Diptera</taxon>
        <taxon>Brachycera</taxon>
        <taxon>Muscomorpha</taxon>
        <taxon>Hippoboscoidea</taxon>
        <taxon>Glossinidae</taxon>
        <taxon>Glossina</taxon>
    </lineage>
</organism>
<evidence type="ECO:0000313" key="2">
    <source>
        <dbReference type="EnsemblMetazoa" id="GMOY010071-PA"/>
    </source>
</evidence>
<evidence type="ECO:0000313" key="3">
    <source>
        <dbReference type="Proteomes" id="UP000092444"/>
    </source>
</evidence>
<sequence>MYACIHMYSIYIYLSLLLFKKNFPKFCCICFIHLNINVFIYLYDYLFNHLFNYSFIHLFIYSFIYLFIIFFLFSSLCESY</sequence>
<keyword evidence="1" id="KW-0472">Membrane</keyword>
<dbReference type="Proteomes" id="UP000092444">
    <property type="component" value="Unassembled WGS sequence"/>
</dbReference>
<keyword evidence="3" id="KW-1185">Reference proteome</keyword>
<keyword evidence="1" id="KW-1133">Transmembrane helix</keyword>
<accession>A0A1B0G9T4</accession>
<feature type="transmembrane region" description="Helical" evidence="1">
    <location>
        <begin position="23"/>
        <end position="43"/>
    </location>
</feature>
<dbReference type="VEuPathDB" id="VectorBase:GMOY010071"/>
<evidence type="ECO:0000256" key="1">
    <source>
        <dbReference type="SAM" id="Phobius"/>
    </source>
</evidence>
<proteinExistence type="predicted"/>
<dbReference type="EnsemblMetazoa" id="GMOY010071-RA">
    <property type="protein sequence ID" value="GMOY010071-PA"/>
    <property type="gene ID" value="GMOY010071"/>
</dbReference>
<dbReference type="AlphaFoldDB" id="A0A1B0G9T4"/>
<protein>
    <submittedName>
        <fullName evidence="2">Uncharacterized protein</fullName>
    </submittedName>
</protein>
<name>A0A1B0G9T4_GLOMM</name>
<reference evidence="2" key="1">
    <citation type="submission" date="2020-05" db="UniProtKB">
        <authorList>
            <consortium name="EnsemblMetazoa"/>
        </authorList>
    </citation>
    <scope>IDENTIFICATION</scope>
    <source>
        <strain evidence="2">Yale</strain>
    </source>
</reference>
<keyword evidence="1" id="KW-0812">Transmembrane</keyword>
<dbReference type="EMBL" id="CCAG010007026">
    <property type="status" value="NOT_ANNOTATED_CDS"/>
    <property type="molecule type" value="Genomic_DNA"/>
</dbReference>